<dbReference type="InterPro" id="IPR035595">
    <property type="entry name" value="UDP_glycos_trans_CS"/>
</dbReference>
<dbReference type="InterPro" id="IPR058980">
    <property type="entry name" value="Glyco_transf_N"/>
</dbReference>
<keyword evidence="3" id="KW-0328">Glycosyltransferase</keyword>
<keyword evidence="7" id="KW-1185">Reference proteome</keyword>
<dbReference type="SUPFAM" id="SSF53756">
    <property type="entry name" value="UDP-Glycosyltransferase/glycogen phosphorylase"/>
    <property type="match status" value="1"/>
</dbReference>
<gene>
    <name evidence="6" type="ORF">C2845_PM12G21290</name>
</gene>
<dbReference type="CDD" id="cd03784">
    <property type="entry name" value="GT1_Gtf-like"/>
    <property type="match status" value="1"/>
</dbReference>
<evidence type="ECO:0000256" key="3">
    <source>
        <dbReference type="RuleBase" id="RU003718"/>
    </source>
</evidence>
<dbReference type="Gene3D" id="3.40.50.2000">
    <property type="entry name" value="Glycogen Phosphorylase B"/>
    <property type="match status" value="2"/>
</dbReference>
<dbReference type="PANTHER" id="PTHR11926:SF1402">
    <property type="entry name" value="GLYCOSYLTRANSFERASE"/>
    <property type="match status" value="1"/>
</dbReference>
<proteinExistence type="inferred from homology"/>
<dbReference type="InterPro" id="IPR002213">
    <property type="entry name" value="UDP_glucos_trans"/>
</dbReference>
<accession>A0A3L6QGL0</accession>
<dbReference type="GO" id="GO:0080043">
    <property type="term" value="F:quercetin 3-O-glucosyltransferase activity"/>
    <property type="evidence" value="ECO:0007669"/>
    <property type="project" value="TreeGrafter"/>
</dbReference>
<dbReference type="Pfam" id="PF26168">
    <property type="entry name" value="Glyco_transf_N"/>
    <property type="match status" value="1"/>
</dbReference>
<name>A0A3L6QGL0_PANMI</name>
<dbReference type="OrthoDB" id="5835829at2759"/>
<evidence type="ECO:0000259" key="5">
    <source>
        <dbReference type="Pfam" id="PF26168"/>
    </source>
</evidence>
<evidence type="ECO:0000256" key="2">
    <source>
        <dbReference type="ARBA" id="ARBA00022679"/>
    </source>
</evidence>
<dbReference type="EC" id="2.4.1.-" evidence="4"/>
<keyword evidence="2 3" id="KW-0808">Transferase</keyword>
<dbReference type="FunFam" id="3.40.50.2000:FF:000122">
    <property type="entry name" value="Glycosyltransferase"/>
    <property type="match status" value="1"/>
</dbReference>
<comment type="similarity">
    <text evidence="1 3">Belongs to the UDP-glycosyltransferase family.</text>
</comment>
<dbReference type="AlphaFoldDB" id="A0A3L6QGL0"/>
<evidence type="ECO:0000256" key="4">
    <source>
        <dbReference type="RuleBase" id="RU362057"/>
    </source>
</evidence>
<feature type="domain" description="Glycosyltransferase N-terminal" evidence="5">
    <location>
        <begin position="11"/>
        <end position="130"/>
    </location>
</feature>
<evidence type="ECO:0000313" key="6">
    <source>
        <dbReference type="EMBL" id="RLM79339.1"/>
    </source>
</evidence>
<dbReference type="PANTHER" id="PTHR11926">
    <property type="entry name" value="GLUCOSYL/GLUCURONOSYL TRANSFERASES"/>
    <property type="match status" value="1"/>
</dbReference>
<dbReference type="Pfam" id="PF00201">
    <property type="entry name" value="UDPGT"/>
    <property type="match status" value="1"/>
</dbReference>
<dbReference type="PROSITE" id="PS00375">
    <property type="entry name" value="UDPGT"/>
    <property type="match status" value="1"/>
</dbReference>
<dbReference type="EMBL" id="PQIB02000012">
    <property type="protein sequence ID" value="RLM79339.1"/>
    <property type="molecule type" value="Genomic_DNA"/>
</dbReference>
<comment type="caution">
    <text evidence="6">The sequence shown here is derived from an EMBL/GenBank/DDBJ whole genome shotgun (WGS) entry which is preliminary data.</text>
</comment>
<organism evidence="6 7">
    <name type="scientific">Panicum miliaceum</name>
    <name type="common">Proso millet</name>
    <name type="synonym">Broomcorn millet</name>
    <dbReference type="NCBI Taxonomy" id="4540"/>
    <lineage>
        <taxon>Eukaryota</taxon>
        <taxon>Viridiplantae</taxon>
        <taxon>Streptophyta</taxon>
        <taxon>Embryophyta</taxon>
        <taxon>Tracheophyta</taxon>
        <taxon>Spermatophyta</taxon>
        <taxon>Magnoliopsida</taxon>
        <taxon>Liliopsida</taxon>
        <taxon>Poales</taxon>
        <taxon>Poaceae</taxon>
        <taxon>PACMAD clade</taxon>
        <taxon>Panicoideae</taxon>
        <taxon>Panicodae</taxon>
        <taxon>Paniceae</taxon>
        <taxon>Panicinae</taxon>
        <taxon>Panicum</taxon>
        <taxon>Panicum sect. Panicum</taxon>
    </lineage>
</organism>
<reference evidence="7" key="1">
    <citation type="journal article" date="2019" name="Nat. Commun.">
        <title>The genome of broomcorn millet.</title>
        <authorList>
            <person name="Zou C."/>
            <person name="Miki D."/>
            <person name="Li D."/>
            <person name="Tang Q."/>
            <person name="Xiao L."/>
            <person name="Rajput S."/>
            <person name="Deng P."/>
            <person name="Jia W."/>
            <person name="Huang R."/>
            <person name="Zhang M."/>
            <person name="Sun Y."/>
            <person name="Hu J."/>
            <person name="Fu X."/>
            <person name="Schnable P.S."/>
            <person name="Li F."/>
            <person name="Zhang H."/>
            <person name="Feng B."/>
            <person name="Zhu X."/>
            <person name="Liu R."/>
            <person name="Schnable J.C."/>
            <person name="Zhu J.-K."/>
            <person name="Zhang H."/>
        </authorList>
    </citation>
    <scope>NUCLEOTIDE SEQUENCE [LARGE SCALE GENOMIC DNA]</scope>
</reference>
<protein>
    <recommendedName>
        <fullName evidence="4">Glycosyltransferase</fullName>
        <ecNumber evidence="4">2.4.1.-</ecNumber>
    </recommendedName>
</protein>
<sequence length="547" mass="59039">MGAESAQAQRAIVFVPFPAQGHVTPMLHLARALAGRGGVAATVAVPDFVHRRMGQQDGDAGSRVALVPIPSGVPDDGGDEEPPGFASIAHAMEHHMPAHLEGVLARAGRGAAVACLVVDVMASWAVPVAARCGVPAVGFWPVMFASYRVVAAIPELISKGFISRTGTPLPLSTNGINEAVNKHQQIGDLHILPAKLELNTSDLPWLVGGAASRESRFAFWLRTVDRGKSLTSILVNSFPGEGAGDSDRYDPPPGQHFLHVGPLFGDELLARANSAATMWRADSTCIDWLDRQSPGSVIYVSFGSWVAPIGQDKIAQLALGLKAAGRPFLWVLRNHPSWRAGLPDGFTETVAGRGKIVSWAPQEDVLRHDAVGCYITHCGWNSTLEAIRHGVRMICYPISGDQFVNRAYIVNMWEAGIALVGTDCDCVKDCIGRAMKGGEEGRRLQDNVARMREAILAGEARSIAKRNLDLFLEGIENDDTKIQQPKSLEPPARSIIIRALAREQRNTKPKSKMEKHMAQTLIETDRRIPNALRIAFGLCQRPPPAPG</sequence>
<dbReference type="GO" id="GO:0080044">
    <property type="term" value="F:quercetin 7-O-glucosyltransferase activity"/>
    <property type="evidence" value="ECO:0007669"/>
    <property type="project" value="TreeGrafter"/>
</dbReference>
<dbReference type="Proteomes" id="UP000275267">
    <property type="component" value="Unassembled WGS sequence"/>
</dbReference>
<evidence type="ECO:0000313" key="7">
    <source>
        <dbReference type="Proteomes" id="UP000275267"/>
    </source>
</evidence>
<evidence type="ECO:0000256" key="1">
    <source>
        <dbReference type="ARBA" id="ARBA00009995"/>
    </source>
</evidence>